<dbReference type="Proteomes" id="UP001430848">
    <property type="component" value="Unassembled WGS sequence"/>
</dbReference>
<sequence length="476" mass="53540">MSASANYTKISESFANGVVAINDAVALVQGNQVYNTPRLQELSMRLYTAVFGYLKKFMTWFRSKSIRRLLWSLNENLAQTFADDIQQVKSTSTLISQQIQLYMSMDVRISKLQGQVTGWALKHLISLVENAESQRRLQVATSERLYERMLSARPQMSDDELNEIATRILSGINEAVRQTISAQAMGNILERQASIEIDEGNQHSSSVKKSNTNDVGAKISTNHSLPLPPQREQDTRLWSAHLEDHYSSKQIYPFPDTPQEFYAETDFVSRLSEFTTTLGSQVLYATARFRPSGLNLLRLSAAKYAFLARTNDFPVISFFCLPLSDDPGQQIALLYALIRQVVELLEDSTSTSAQLTEENFNALEGTVDTWDTALQLFSETVRNIRLQQLVFVIDGVNLLEDDSDHDAQERMRGLVRVLKEIACPGAVEDCIIKVLFTTAGWSSCLCEELDSNQVVVCDVSSPVGTVPRKSRRFLLY</sequence>
<organism evidence="3 4">
    <name type="scientific">Diaporthe eres</name>
    <name type="common">Phomopsis oblonga</name>
    <dbReference type="NCBI Taxonomy" id="83184"/>
    <lineage>
        <taxon>Eukaryota</taxon>
        <taxon>Fungi</taxon>
        <taxon>Dikarya</taxon>
        <taxon>Ascomycota</taxon>
        <taxon>Pezizomycotina</taxon>
        <taxon>Sordariomycetes</taxon>
        <taxon>Sordariomycetidae</taxon>
        <taxon>Diaporthales</taxon>
        <taxon>Diaporthaceae</taxon>
        <taxon>Diaporthe</taxon>
        <taxon>Diaporthe eres species complex</taxon>
    </lineage>
</organism>
<evidence type="ECO:0000313" key="3">
    <source>
        <dbReference type="EMBL" id="KAK7741337.1"/>
    </source>
</evidence>
<dbReference type="InterPro" id="IPR056125">
    <property type="entry name" value="DUF7708"/>
</dbReference>
<evidence type="ECO:0000313" key="4">
    <source>
        <dbReference type="Proteomes" id="UP001430848"/>
    </source>
</evidence>
<proteinExistence type="predicted"/>
<keyword evidence="4" id="KW-1185">Reference proteome</keyword>
<protein>
    <recommendedName>
        <fullName evidence="2">DUF7708 domain-containing protein</fullName>
    </recommendedName>
</protein>
<dbReference type="Pfam" id="PF24809">
    <property type="entry name" value="DUF7708"/>
    <property type="match status" value="1"/>
</dbReference>
<dbReference type="EMBL" id="JAKNSF020000002">
    <property type="protein sequence ID" value="KAK7741337.1"/>
    <property type="molecule type" value="Genomic_DNA"/>
</dbReference>
<name>A0ABR1PPI7_DIAER</name>
<feature type="domain" description="DUF7708" evidence="2">
    <location>
        <begin position="3"/>
        <end position="99"/>
    </location>
</feature>
<feature type="compositionally biased region" description="Polar residues" evidence="1">
    <location>
        <begin position="202"/>
        <end position="224"/>
    </location>
</feature>
<feature type="region of interest" description="Disordered" evidence="1">
    <location>
        <begin position="196"/>
        <end position="230"/>
    </location>
</feature>
<accession>A0ABR1PPI7</accession>
<comment type="caution">
    <text evidence="3">The sequence shown here is derived from an EMBL/GenBank/DDBJ whole genome shotgun (WGS) entry which is preliminary data.</text>
</comment>
<evidence type="ECO:0000259" key="2">
    <source>
        <dbReference type="Pfam" id="PF24809"/>
    </source>
</evidence>
<evidence type="ECO:0000256" key="1">
    <source>
        <dbReference type="SAM" id="MobiDB-lite"/>
    </source>
</evidence>
<gene>
    <name evidence="3" type="ORF">SLS63_000890</name>
</gene>
<reference evidence="3 4" key="1">
    <citation type="submission" date="2024-02" db="EMBL/GenBank/DDBJ databases">
        <title>De novo assembly and annotation of 12 fungi associated with fruit tree decline syndrome in Ontario, Canada.</title>
        <authorList>
            <person name="Sulman M."/>
            <person name="Ellouze W."/>
            <person name="Ilyukhin E."/>
        </authorList>
    </citation>
    <scope>NUCLEOTIDE SEQUENCE [LARGE SCALE GENOMIC DNA]</scope>
    <source>
        <strain evidence="3 4">M169</strain>
    </source>
</reference>